<evidence type="ECO:0000256" key="1">
    <source>
        <dbReference type="SAM" id="Phobius"/>
    </source>
</evidence>
<dbReference type="AlphaFoldDB" id="A0A1Y3BLH0"/>
<dbReference type="OrthoDB" id="6502492at2759"/>
<proteinExistence type="predicted"/>
<protein>
    <submittedName>
        <fullName evidence="3">Uncharacterized protein</fullName>
    </submittedName>
</protein>
<keyword evidence="2" id="KW-0732">Signal</keyword>
<evidence type="ECO:0000313" key="4">
    <source>
        <dbReference type="Proteomes" id="UP000194236"/>
    </source>
</evidence>
<dbReference type="PROSITE" id="PS00212">
    <property type="entry name" value="ALBUMIN_1"/>
    <property type="match status" value="1"/>
</dbReference>
<reference evidence="3 4" key="1">
    <citation type="submission" date="2017-03" db="EMBL/GenBank/DDBJ databases">
        <title>Genome Survey of Euroglyphus maynei.</title>
        <authorList>
            <person name="Arlian L.G."/>
            <person name="Morgan M.S."/>
            <person name="Rider S.D."/>
        </authorList>
    </citation>
    <scope>NUCLEOTIDE SEQUENCE [LARGE SCALE GENOMIC DNA]</scope>
    <source>
        <strain evidence="3">Arlian Lab</strain>
        <tissue evidence="3">Whole body</tissue>
    </source>
</reference>
<dbReference type="EMBL" id="MUJZ01017251">
    <property type="protein sequence ID" value="OTF80653.1"/>
    <property type="molecule type" value="Genomic_DNA"/>
</dbReference>
<organism evidence="3 4">
    <name type="scientific">Euroglyphus maynei</name>
    <name type="common">Mayne's house dust mite</name>
    <dbReference type="NCBI Taxonomy" id="6958"/>
    <lineage>
        <taxon>Eukaryota</taxon>
        <taxon>Metazoa</taxon>
        <taxon>Ecdysozoa</taxon>
        <taxon>Arthropoda</taxon>
        <taxon>Chelicerata</taxon>
        <taxon>Arachnida</taxon>
        <taxon>Acari</taxon>
        <taxon>Acariformes</taxon>
        <taxon>Sarcoptiformes</taxon>
        <taxon>Astigmata</taxon>
        <taxon>Psoroptidia</taxon>
        <taxon>Analgoidea</taxon>
        <taxon>Pyroglyphidae</taxon>
        <taxon>Pyroglyphinae</taxon>
        <taxon>Euroglyphus</taxon>
    </lineage>
</organism>
<evidence type="ECO:0000313" key="3">
    <source>
        <dbReference type="EMBL" id="OTF80653.1"/>
    </source>
</evidence>
<feature type="signal peptide" evidence="2">
    <location>
        <begin position="1"/>
        <end position="23"/>
    </location>
</feature>
<keyword evidence="4" id="KW-1185">Reference proteome</keyword>
<evidence type="ECO:0000256" key="2">
    <source>
        <dbReference type="SAM" id="SignalP"/>
    </source>
</evidence>
<accession>A0A1Y3BLH0</accession>
<comment type="caution">
    <text evidence="3">The sequence shown here is derived from an EMBL/GenBank/DDBJ whole genome shotgun (WGS) entry which is preliminary data.</text>
</comment>
<gene>
    <name evidence="3" type="ORF">BLA29_000442</name>
</gene>
<feature type="transmembrane region" description="Helical" evidence="1">
    <location>
        <begin position="286"/>
        <end position="306"/>
    </location>
</feature>
<name>A0A1Y3BLH0_EURMA</name>
<keyword evidence="1" id="KW-1133">Transmembrane helix</keyword>
<sequence>MKSFRKNTLYVLAILALFSSSSSLNWVKPDEFAQDCIDTLNNDYLIQWCRTGALLDYDPIRLQTNYTTVWETCCQAFDEMQCFEQQGREFCPNETFAHYLKYIQESRHFFSQTFCKNPHYISGWQIYCQTLSYDAIHHNQSGHELELFLHEPDDAQTKNCLDTIQNRTDDGDRIEFCRRETKKDLPKKYDDNINYEIFCCAQYNFMECIAKQADNYCHQSERSSISEWSRHTFKWASDKFCHRLPYYDHDDENHLDSKTDNTCRRYNYNLQDNFIGTDSKQSSSKWWLFIPITLIIGIIFGAIYHFKFKSHR</sequence>
<feature type="chain" id="PRO_5013028471" evidence="2">
    <location>
        <begin position="24"/>
        <end position="312"/>
    </location>
</feature>
<dbReference type="InterPro" id="IPR020857">
    <property type="entry name" value="Serum_albumin_CS"/>
</dbReference>
<keyword evidence="1" id="KW-0472">Membrane</keyword>
<keyword evidence="1" id="KW-0812">Transmembrane</keyword>
<dbReference type="Proteomes" id="UP000194236">
    <property type="component" value="Unassembled WGS sequence"/>
</dbReference>